<organism evidence="2 3">
    <name type="scientific">Fadolivirus FV1/VV64</name>
    <dbReference type="NCBI Taxonomy" id="3070911"/>
    <lineage>
        <taxon>Viruses</taxon>
        <taxon>Varidnaviria</taxon>
        <taxon>Bamfordvirae</taxon>
        <taxon>Nucleocytoviricota</taxon>
        <taxon>Megaviricetes</taxon>
        <taxon>Imitervirales</taxon>
        <taxon>Mimiviridae</taxon>
        <taxon>Klosneuvirinae</taxon>
        <taxon>Fadolivirus</taxon>
        <taxon>Fadolivirus algeromassiliense</taxon>
    </lineage>
</organism>
<accession>A0A7D3UTM7</accession>
<keyword evidence="1" id="KW-0812">Transmembrane</keyword>
<reference evidence="2 3" key="1">
    <citation type="submission" date="2020-04" db="EMBL/GenBank/DDBJ databases">
        <title>Advantages and limits of metagenomic assembly and binning of a giant virus.</title>
        <authorList>
            <person name="Schulz F."/>
            <person name="Andreani J."/>
            <person name="Francis R."/>
            <person name="Boudjemaa H."/>
            <person name="Bou Khalil J.Y."/>
            <person name="Lee J."/>
            <person name="La Scola B."/>
            <person name="Woyke T."/>
        </authorList>
    </citation>
    <scope>NUCLEOTIDE SEQUENCE [LARGE SCALE GENOMIC DNA]</scope>
    <source>
        <strain evidence="2 3">FV1/VV64</strain>
    </source>
</reference>
<keyword evidence="1" id="KW-0472">Membrane</keyword>
<evidence type="ECO:0000256" key="1">
    <source>
        <dbReference type="SAM" id="Phobius"/>
    </source>
</evidence>
<proteinExistence type="predicted"/>
<gene>
    <name evidence="2" type="ORF">Fadolivirus_1_153</name>
</gene>
<evidence type="ECO:0000313" key="3">
    <source>
        <dbReference type="Proteomes" id="UP001162001"/>
    </source>
</evidence>
<dbReference type="Proteomes" id="UP001162001">
    <property type="component" value="Segment"/>
</dbReference>
<feature type="transmembrane region" description="Helical" evidence="1">
    <location>
        <begin position="114"/>
        <end position="138"/>
    </location>
</feature>
<keyword evidence="1" id="KW-1133">Transmembrane helix</keyword>
<dbReference type="EMBL" id="MT418680">
    <property type="protein sequence ID" value="QKF93611.1"/>
    <property type="molecule type" value="Genomic_DNA"/>
</dbReference>
<evidence type="ECO:0000313" key="2">
    <source>
        <dbReference type="EMBL" id="QKF93611.1"/>
    </source>
</evidence>
<sequence length="158" mass="17524">MSFVSSVISSLANHPGFYAKVGTAGCFFLFMWEHVARTKGSNVKPSVGIAWTADKLKVGFYQIGVGFSKLSSFLTYIKLGDLYQTAQDLFKPTIELFGSPLQSLKGYWDTALTYSYPVTVTLGSATLVGVFAYLWFIVGHRLPVLQFWPISKLPLKYA</sequence>
<protein>
    <submittedName>
        <fullName evidence="2">Uncharacterized protein</fullName>
    </submittedName>
</protein>
<name>A0A7D3UTM7_9VIRU</name>
<keyword evidence="3" id="KW-1185">Reference proteome</keyword>